<protein>
    <recommendedName>
        <fullName evidence="3">Secreted protein</fullName>
    </recommendedName>
</protein>
<organism evidence="1 2">
    <name type="scientific">Chitinophaga pollutisoli</name>
    <dbReference type="NCBI Taxonomy" id="3133966"/>
    <lineage>
        <taxon>Bacteria</taxon>
        <taxon>Pseudomonadati</taxon>
        <taxon>Bacteroidota</taxon>
        <taxon>Chitinophagia</taxon>
        <taxon>Chitinophagales</taxon>
        <taxon>Chitinophagaceae</taxon>
        <taxon>Chitinophaga</taxon>
    </lineage>
</organism>
<name>A0ABZ2YVE5_9BACT</name>
<gene>
    <name evidence="1" type="ORF">WJU16_09590</name>
</gene>
<evidence type="ECO:0008006" key="3">
    <source>
        <dbReference type="Google" id="ProtNLM"/>
    </source>
</evidence>
<evidence type="ECO:0000313" key="2">
    <source>
        <dbReference type="Proteomes" id="UP001485459"/>
    </source>
</evidence>
<dbReference type="Proteomes" id="UP001485459">
    <property type="component" value="Chromosome"/>
</dbReference>
<proteinExistence type="predicted"/>
<dbReference type="EMBL" id="CP149822">
    <property type="protein sequence ID" value="WZN43282.1"/>
    <property type="molecule type" value="Genomic_DNA"/>
</dbReference>
<accession>A0ABZ2YVE5</accession>
<keyword evidence="2" id="KW-1185">Reference proteome</keyword>
<evidence type="ECO:0000313" key="1">
    <source>
        <dbReference type="EMBL" id="WZN43282.1"/>
    </source>
</evidence>
<sequence length="136" mass="15590">MTRLLIGLMLSVYILLLGGYSHTCHQSASFSPGKYFLNLTANEFPDNTHCDEDQFRNPTPPDAREAYEKVKGLEAQEDEDTQSFRKQHLLFRLILTSFFADANRLTAVHPEEPLPFCPHFSYASPAQFIVQRVIRI</sequence>
<dbReference type="RefSeq" id="WP_341838098.1">
    <property type="nucleotide sequence ID" value="NZ_CP149822.1"/>
</dbReference>
<reference evidence="2" key="1">
    <citation type="submission" date="2024-03" db="EMBL/GenBank/DDBJ databases">
        <title>Chitinophaga horti sp. nov., isolated from garden soil.</title>
        <authorList>
            <person name="Lee D.S."/>
            <person name="Han D.M."/>
            <person name="Baek J.H."/>
            <person name="Choi D.G."/>
            <person name="Jeon J.H."/>
            <person name="Jeon C.O."/>
        </authorList>
    </citation>
    <scope>NUCLEOTIDE SEQUENCE [LARGE SCALE GENOMIC DNA]</scope>
    <source>
        <strain evidence="2">GPA1</strain>
    </source>
</reference>